<name>A0A059FLK0_9PROT</name>
<dbReference type="EMBL" id="ARYI01000011">
    <property type="protein sequence ID" value="KCZ91514.1"/>
    <property type="molecule type" value="Genomic_DNA"/>
</dbReference>
<evidence type="ECO:0000256" key="1">
    <source>
        <dbReference type="SAM" id="MobiDB-lite"/>
    </source>
</evidence>
<protein>
    <submittedName>
        <fullName evidence="2">Putative lipoprotein</fullName>
    </submittedName>
</protein>
<organism evidence="2 3">
    <name type="scientific">Hyphomonas hirschiana VP5</name>
    <dbReference type="NCBI Taxonomy" id="1280951"/>
    <lineage>
        <taxon>Bacteria</taxon>
        <taxon>Pseudomonadati</taxon>
        <taxon>Pseudomonadota</taxon>
        <taxon>Alphaproteobacteria</taxon>
        <taxon>Hyphomonadales</taxon>
        <taxon>Hyphomonadaceae</taxon>
        <taxon>Hyphomonas</taxon>
    </lineage>
</organism>
<accession>A0A059FLK0</accession>
<dbReference type="PROSITE" id="PS51257">
    <property type="entry name" value="PROKAR_LIPOPROTEIN"/>
    <property type="match status" value="1"/>
</dbReference>
<reference evidence="2 3" key="1">
    <citation type="submission" date="2013-04" db="EMBL/GenBank/DDBJ databases">
        <title>Hyphomonas hirschiana VP5 Genome Sequencing.</title>
        <authorList>
            <person name="Lai Q."/>
            <person name="Shao Z."/>
        </authorList>
    </citation>
    <scope>NUCLEOTIDE SEQUENCE [LARGE SCALE GENOMIC DNA]</scope>
    <source>
        <strain evidence="2 3">VP5</strain>
    </source>
</reference>
<dbReference type="AlphaFoldDB" id="A0A059FLK0"/>
<keyword evidence="2" id="KW-0449">Lipoprotein</keyword>
<sequence length="172" mass="17679">MTRPVSLALALILAACGTPEGRAGQDETGAPAHTIGPEGAGGLSAQTPFTVPAMERAFPELEVITLSDPDTPAFHIRETGGAAPLYIVTPDWTRGYAGAVATTSPDVSGPGQLRAGRSRLSDAPAELTATCAAPETAGEITLICEADRFRLEFSGAGDNPLLARQTFLPPVP</sequence>
<evidence type="ECO:0000313" key="2">
    <source>
        <dbReference type="EMBL" id="KCZ91514.1"/>
    </source>
</evidence>
<dbReference type="Proteomes" id="UP000025061">
    <property type="component" value="Unassembled WGS sequence"/>
</dbReference>
<evidence type="ECO:0000313" key="3">
    <source>
        <dbReference type="Proteomes" id="UP000025061"/>
    </source>
</evidence>
<dbReference type="Gene3D" id="2.60.460.10">
    <property type="entry name" value="protein yfey like domain"/>
    <property type="match status" value="1"/>
</dbReference>
<keyword evidence="3" id="KW-1185">Reference proteome</keyword>
<dbReference type="OrthoDB" id="9926910at2"/>
<gene>
    <name evidence="2" type="ORF">HHI_13019</name>
</gene>
<proteinExistence type="predicted"/>
<feature type="region of interest" description="Disordered" evidence="1">
    <location>
        <begin position="21"/>
        <end position="42"/>
    </location>
</feature>
<comment type="caution">
    <text evidence="2">The sequence shown here is derived from an EMBL/GenBank/DDBJ whole genome shotgun (WGS) entry which is preliminary data.</text>
</comment>
<dbReference type="InterPro" id="IPR038714">
    <property type="entry name" value="YfeY-like_sf"/>
</dbReference>
<dbReference type="PATRIC" id="fig|1280951.3.peg.2625"/>
<dbReference type="RefSeq" id="WP_011647685.1">
    <property type="nucleotide sequence ID" value="NZ_ARYI01000011.1"/>
</dbReference>